<name>A0A4R7FEZ9_9MICO</name>
<dbReference type="Proteomes" id="UP000295344">
    <property type="component" value="Unassembled WGS sequence"/>
</dbReference>
<protein>
    <submittedName>
        <fullName evidence="1">Uncharacterized protein</fullName>
    </submittedName>
</protein>
<reference evidence="1 2" key="1">
    <citation type="submission" date="2019-03" db="EMBL/GenBank/DDBJ databases">
        <title>Genomic Encyclopedia of Archaeal and Bacterial Type Strains, Phase II (KMG-II): from individual species to whole genera.</title>
        <authorList>
            <person name="Goeker M."/>
        </authorList>
    </citation>
    <scope>NUCLEOTIDE SEQUENCE [LARGE SCALE GENOMIC DNA]</scope>
    <source>
        <strain evidence="1 2">DSM 24782</strain>
    </source>
</reference>
<organism evidence="1 2">
    <name type="scientific">Amnibacterium kyonggiense</name>
    <dbReference type="NCBI Taxonomy" id="595671"/>
    <lineage>
        <taxon>Bacteria</taxon>
        <taxon>Bacillati</taxon>
        <taxon>Actinomycetota</taxon>
        <taxon>Actinomycetes</taxon>
        <taxon>Micrococcales</taxon>
        <taxon>Microbacteriaceae</taxon>
        <taxon>Amnibacterium</taxon>
    </lineage>
</organism>
<dbReference type="RefSeq" id="WP_133767150.1">
    <property type="nucleotide sequence ID" value="NZ_BAAARP010000001.1"/>
</dbReference>
<dbReference type="OrthoDB" id="9946298at2"/>
<comment type="caution">
    <text evidence="1">The sequence shown here is derived from an EMBL/GenBank/DDBJ whole genome shotgun (WGS) entry which is preliminary data.</text>
</comment>
<proteinExistence type="predicted"/>
<dbReference type="AlphaFoldDB" id="A0A4R7FEZ9"/>
<accession>A0A4R7FEZ9</accession>
<gene>
    <name evidence="1" type="ORF">CLV52_3030</name>
</gene>
<evidence type="ECO:0000313" key="2">
    <source>
        <dbReference type="Proteomes" id="UP000295344"/>
    </source>
</evidence>
<evidence type="ECO:0000313" key="1">
    <source>
        <dbReference type="EMBL" id="TDS75919.1"/>
    </source>
</evidence>
<dbReference type="EMBL" id="SOAM01000003">
    <property type="protein sequence ID" value="TDS75919.1"/>
    <property type="molecule type" value="Genomic_DNA"/>
</dbReference>
<keyword evidence="2" id="KW-1185">Reference proteome</keyword>
<sequence>MADVHYVRNEIGHVHSVDHDHFENVLHDEVRGRKFMRPGVTEITEAEARKANPQLFGARDRNIVHTAKELQEKRARRQLEIEMGELDIENE</sequence>